<dbReference type="HOGENOM" id="CLU_2890148_0_0_1"/>
<sequence length="63" mass="7629">MGSIRSSDEELSLFLEMRRRENDRNNNRFLQKSNEFDPLAAPMRRTRTDEFLNADNDKTDYDW</sequence>
<dbReference type="Proteomes" id="UP000011115">
    <property type="component" value="Unassembled WGS sequence"/>
</dbReference>
<dbReference type="Gramene" id="PGSC0003DMT400020087">
    <property type="protein sequence ID" value="PGSC0003DMT400020087"/>
    <property type="gene ID" value="PGSC0003DMG400007777"/>
</dbReference>
<evidence type="ECO:0000313" key="1">
    <source>
        <dbReference type="EnsemblPlants" id="PGSC0003DMT400020087"/>
    </source>
</evidence>
<proteinExistence type="predicted"/>
<dbReference type="InParanoid" id="M1ACZ3"/>
<keyword evidence="2" id="KW-1185">Reference proteome</keyword>
<accession>M1ACZ3</accession>
<protein>
    <submittedName>
        <fullName evidence="1">Uncharacterized protein</fullName>
    </submittedName>
</protein>
<organism evidence="1 2">
    <name type="scientific">Solanum tuberosum</name>
    <name type="common">Potato</name>
    <dbReference type="NCBI Taxonomy" id="4113"/>
    <lineage>
        <taxon>Eukaryota</taxon>
        <taxon>Viridiplantae</taxon>
        <taxon>Streptophyta</taxon>
        <taxon>Embryophyta</taxon>
        <taxon>Tracheophyta</taxon>
        <taxon>Spermatophyta</taxon>
        <taxon>Magnoliopsida</taxon>
        <taxon>eudicotyledons</taxon>
        <taxon>Gunneridae</taxon>
        <taxon>Pentapetalae</taxon>
        <taxon>asterids</taxon>
        <taxon>lamiids</taxon>
        <taxon>Solanales</taxon>
        <taxon>Solanaceae</taxon>
        <taxon>Solanoideae</taxon>
        <taxon>Solaneae</taxon>
        <taxon>Solanum</taxon>
    </lineage>
</organism>
<evidence type="ECO:0000313" key="2">
    <source>
        <dbReference type="Proteomes" id="UP000011115"/>
    </source>
</evidence>
<dbReference type="OMA" id="NDRNCNR"/>
<name>M1ACZ3_SOLTU</name>
<reference evidence="1" key="2">
    <citation type="submission" date="2015-06" db="UniProtKB">
        <authorList>
            <consortium name="EnsemblPlants"/>
        </authorList>
    </citation>
    <scope>IDENTIFICATION</scope>
    <source>
        <strain evidence="1">DM1-3 516 R44</strain>
    </source>
</reference>
<dbReference type="AlphaFoldDB" id="M1ACZ3"/>
<dbReference type="EnsemblPlants" id="PGSC0003DMT400020087">
    <property type="protein sequence ID" value="PGSC0003DMT400020087"/>
    <property type="gene ID" value="PGSC0003DMG400007777"/>
</dbReference>
<reference evidence="2" key="1">
    <citation type="journal article" date="2011" name="Nature">
        <title>Genome sequence and analysis of the tuber crop potato.</title>
        <authorList>
            <consortium name="The Potato Genome Sequencing Consortium"/>
        </authorList>
    </citation>
    <scope>NUCLEOTIDE SEQUENCE [LARGE SCALE GENOMIC DNA]</scope>
    <source>
        <strain evidence="2">cv. DM1-3 516 R44</strain>
    </source>
</reference>
<dbReference type="PaxDb" id="4113-PGSC0003DMT400020087"/>
<dbReference type="PANTHER" id="PTHR31949">
    <property type="entry name" value="GASTRIC MUCIN-LIKE PROTEIN"/>
    <property type="match status" value="1"/>
</dbReference>
<dbReference type="PANTHER" id="PTHR31949:SF20">
    <property type="entry name" value="OS01G0141900 PROTEIN"/>
    <property type="match status" value="1"/>
</dbReference>